<feature type="chain" id="PRO_5007284696" description="Pancreatic trypsin inhibitor" evidence="1">
    <location>
        <begin position="28"/>
        <end position="82"/>
    </location>
</feature>
<dbReference type="EMBL" id="GEDV01011935">
    <property type="protein sequence ID" value="JAP76622.1"/>
    <property type="molecule type" value="Transcribed_RNA"/>
</dbReference>
<reference evidence="2" key="1">
    <citation type="journal article" date="2016" name="Ticks Tick Borne Dis.">
        <title>De novo assembly and annotation of the salivary gland transcriptome of Rhipicephalus appendiculatus male and female ticks during blood feeding.</title>
        <authorList>
            <person name="de Castro M.H."/>
            <person name="de Klerk D."/>
            <person name="Pienaar R."/>
            <person name="Latif A.A."/>
            <person name="Rees D.J."/>
            <person name="Mans B.J."/>
        </authorList>
    </citation>
    <scope>NUCLEOTIDE SEQUENCE</scope>
    <source>
        <tissue evidence="2">Salivary glands</tissue>
    </source>
</reference>
<evidence type="ECO:0000313" key="2">
    <source>
        <dbReference type="EMBL" id="JAP76622.1"/>
    </source>
</evidence>
<evidence type="ECO:0000256" key="1">
    <source>
        <dbReference type="SAM" id="SignalP"/>
    </source>
</evidence>
<feature type="signal peptide" evidence="1">
    <location>
        <begin position="1"/>
        <end position="27"/>
    </location>
</feature>
<evidence type="ECO:0008006" key="3">
    <source>
        <dbReference type="Google" id="ProtNLM"/>
    </source>
</evidence>
<sequence length="82" mass="9491">MKSITRIAILLTLATVMLPWDISRVLAGNPARSPRFPVLRDPRPHSIPIPTYYIVPRRTTARSRRRPLSPVQYNLRKRPYTG</sequence>
<accession>A0A131YDQ1</accession>
<name>A0A131YDQ1_RHIAP</name>
<keyword evidence="1" id="KW-0732">Signal</keyword>
<proteinExistence type="predicted"/>
<protein>
    <recommendedName>
        <fullName evidence="3">Pancreatic trypsin inhibitor</fullName>
    </recommendedName>
</protein>
<organism evidence="2">
    <name type="scientific">Rhipicephalus appendiculatus</name>
    <name type="common">Brown ear tick</name>
    <dbReference type="NCBI Taxonomy" id="34631"/>
    <lineage>
        <taxon>Eukaryota</taxon>
        <taxon>Metazoa</taxon>
        <taxon>Ecdysozoa</taxon>
        <taxon>Arthropoda</taxon>
        <taxon>Chelicerata</taxon>
        <taxon>Arachnida</taxon>
        <taxon>Acari</taxon>
        <taxon>Parasitiformes</taxon>
        <taxon>Ixodida</taxon>
        <taxon>Ixodoidea</taxon>
        <taxon>Ixodidae</taxon>
        <taxon>Rhipicephalinae</taxon>
        <taxon>Rhipicephalus</taxon>
        <taxon>Rhipicephalus</taxon>
    </lineage>
</organism>
<dbReference type="AlphaFoldDB" id="A0A131YDQ1"/>